<gene>
    <name evidence="2" type="ORF">DFJ75_0030</name>
</gene>
<reference evidence="2 3" key="1">
    <citation type="submission" date="2018-10" db="EMBL/GenBank/DDBJ databases">
        <title>Sequencing the genomes of 1000 actinobacteria strains.</title>
        <authorList>
            <person name="Klenk H.-P."/>
        </authorList>
    </citation>
    <scope>NUCLEOTIDE SEQUENCE [LARGE SCALE GENOMIC DNA]</scope>
    <source>
        <strain evidence="2 3">DSM 44343</strain>
    </source>
</reference>
<proteinExistence type="predicted"/>
<accession>A0A495JWL8</accession>
<organism evidence="2 3">
    <name type="scientific">Williamsia marianensis</name>
    <dbReference type="NCBI Taxonomy" id="85044"/>
    <lineage>
        <taxon>Bacteria</taxon>
        <taxon>Bacillati</taxon>
        <taxon>Actinomycetota</taxon>
        <taxon>Actinomycetes</taxon>
        <taxon>Mycobacteriales</taxon>
        <taxon>Nocardiaceae</taxon>
        <taxon>Williamsia</taxon>
    </lineage>
</organism>
<feature type="region of interest" description="Disordered" evidence="1">
    <location>
        <begin position="1"/>
        <end position="39"/>
    </location>
</feature>
<sequence length="39" mass="4487">MRYCKDPAAARRQLGPLRGDQSFDAAKDHALNNRRTTER</sequence>
<evidence type="ECO:0000256" key="1">
    <source>
        <dbReference type="SAM" id="MobiDB-lite"/>
    </source>
</evidence>
<dbReference type="AlphaFoldDB" id="A0A495JWL8"/>
<dbReference type="EMBL" id="RBKV01000001">
    <property type="protein sequence ID" value="RKR93251.1"/>
    <property type="molecule type" value="Genomic_DNA"/>
</dbReference>
<name>A0A495JWL8_WILMA</name>
<protein>
    <submittedName>
        <fullName evidence="2">Uncharacterized protein</fullName>
    </submittedName>
</protein>
<comment type="caution">
    <text evidence="2">The sequence shown here is derived from an EMBL/GenBank/DDBJ whole genome shotgun (WGS) entry which is preliminary data.</text>
</comment>
<feature type="compositionally biased region" description="Basic and acidic residues" evidence="1">
    <location>
        <begin position="25"/>
        <end position="39"/>
    </location>
</feature>
<evidence type="ECO:0000313" key="2">
    <source>
        <dbReference type="EMBL" id="RKR93251.1"/>
    </source>
</evidence>
<evidence type="ECO:0000313" key="3">
    <source>
        <dbReference type="Proteomes" id="UP000274762"/>
    </source>
</evidence>
<dbReference type="Proteomes" id="UP000274762">
    <property type="component" value="Unassembled WGS sequence"/>
</dbReference>